<dbReference type="GO" id="GO:0005576">
    <property type="term" value="C:extracellular region"/>
    <property type="evidence" value="ECO:0007669"/>
    <property type="project" value="InterPro"/>
</dbReference>
<protein>
    <submittedName>
        <fullName evidence="3">PHB depolymerase family esterase</fullName>
    </submittedName>
</protein>
<evidence type="ECO:0000313" key="4">
    <source>
        <dbReference type="Proteomes" id="UP000318055"/>
    </source>
</evidence>
<dbReference type="Gene3D" id="3.40.50.1820">
    <property type="entry name" value="alpha/beta hydrolase"/>
    <property type="match status" value="1"/>
</dbReference>
<proteinExistence type="predicted"/>
<evidence type="ECO:0000256" key="1">
    <source>
        <dbReference type="ARBA" id="ARBA00022729"/>
    </source>
</evidence>
<accession>A0A518RKW7</accession>
<dbReference type="EMBL" id="CP042239">
    <property type="protein sequence ID" value="QDX28074.1"/>
    <property type="molecule type" value="Genomic_DNA"/>
</dbReference>
<dbReference type="OrthoDB" id="9767239at2"/>
<reference evidence="3 4" key="1">
    <citation type="submission" date="2019-07" db="EMBL/GenBank/DDBJ databases">
        <title>Sphingomonas alkalisoli sp. nov., isolated from rhizosphere soil of Suaedae salsa.</title>
        <authorList>
            <person name="Zhang H."/>
            <person name="Xu L."/>
            <person name="Zhang J.-X."/>
            <person name="Sun J.-Q."/>
        </authorList>
    </citation>
    <scope>NUCLEOTIDE SEQUENCE [LARGE SCALE GENOMIC DNA]</scope>
    <source>
        <strain evidence="3 4">XS-10</strain>
    </source>
</reference>
<dbReference type="Pfam" id="PF10503">
    <property type="entry name" value="Esterase_PHB"/>
    <property type="match status" value="1"/>
</dbReference>
<dbReference type="InterPro" id="IPR029058">
    <property type="entry name" value="AB_hydrolase_fold"/>
</dbReference>
<gene>
    <name evidence="3" type="ORF">FPZ54_02970</name>
</gene>
<dbReference type="SUPFAM" id="SSF53474">
    <property type="entry name" value="alpha/beta-Hydrolases"/>
    <property type="match status" value="2"/>
</dbReference>
<keyword evidence="1" id="KW-0732">Signal</keyword>
<evidence type="ECO:0000313" key="3">
    <source>
        <dbReference type="EMBL" id="QDX28074.1"/>
    </source>
</evidence>
<evidence type="ECO:0000256" key="2">
    <source>
        <dbReference type="ARBA" id="ARBA00022801"/>
    </source>
</evidence>
<dbReference type="KEGG" id="ssua:FPZ54_02970"/>
<keyword evidence="4" id="KW-1185">Reference proteome</keyword>
<dbReference type="InterPro" id="IPR010126">
    <property type="entry name" value="Esterase_phb"/>
</dbReference>
<dbReference type="PANTHER" id="PTHR43037:SF1">
    <property type="entry name" value="BLL1128 PROTEIN"/>
    <property type="match status" value="1"/>
</dbReference>
<keyword evidence="2" id="KW-0378">Hydrolase</keyword>
<dbReference type="PANTHER" id="PTHR43037">
    <property type="entry name" value="UNNAMED PRODUCT-RELATED"/>
    <property type="match status" value="1"/>
</dbReference>
<dbReference type="GO" id="GO:0016787">
    <property type="term" value="F:hydrolase activity"/>
    <property type="evidence" value="ECO:0007669"/>
    <property type="project" value="UniProtKB-KW"/>
</dbReference>
<organism evidence="3 4">
    <name type="scientific">Sphingomonas suaedae</name>
    <dbReference type="NCBI Taxonomy" id="2599297"/>
    <lineage>
        <taxon>Bacteria</taxon>
        <taxon>Pseudomonadati</taxon>
        <taxon>Pseudomonadota</taxon>
        <taxon>Alphaproteobacteria</taxon>
        <taxon>Sphingomonadales</taxon>
        <taxon>Sphingomonadaceae</taxon>
        <taxon>Sphingomonas</taxon>
    </lineage>
</organism>
<dbReference type="InterPro" id="IPR050955">
    <property type="entry name" value="Plant_Biomass_Hydrol_Est"/>
</dbReference>
<dbReference type="AlphaFoldDB" id="A0A518RKW7"/>
<dbReference type="NCBIfam" id="TIGR01840">
    <property type="entry name" value="esterase_phb"/>
    <property type="match status" value="1"/>
</dbReference>
<dbReference type="Proteomes" id="UP000318055">
    <property type="component" value="Chromosome"/>
</dbReference>
<name>A0A518RKW7_9SPHN</name>
<sequence length="361" mass="38533">MRSISSTIARLAKLREAPRPDRVRASGRLRELRDFGSNPGALGAHYYVPPTVRQGAPLVVVMHGCTQNAVDYDIGSGWSQLAEEQGFALLFPEQRRTNNFNLCFNWYEPAHIRRGAGEPLSIAQMIDAMATRHGIDRSRVFVNGLSAGGAMTSVMLATYPELFAGGAIIAGLPFGSAASVSQALDRMRGSGSPGDALLAAAIAKASPHGGPWPTVSIWHGTSDHVVGIANADAILKQWQAMHGVAANPDHSDIIDGVPHRVWQDANGRVVIEEYRVPGMGHGTPLATRGDTPCGQSGPHMLEVGISSTRRLATFWKLLDAEPRSRRAPLQADRGAEKLAEPAPSGVTKVIEDALRAAGLVR</sequence>